<dbReference type="PANTHER" id="PTHR46059:SF1">
    <property type="entry name" value="BETA-GALACTOSIDE ALPHA-2,6-SIALYLTRANSFERASE"/>
    <property type="match status" value="1"/>
</dbReference>
<dbReference type="InterPro" id="IPR038578">
    <property type="entry name" value="GT29-like_sf"/>
</dbReference>
<evidence type="ECO:0000256" key="12">
    <source>
        <dbReference type="ARBA" id="ARBA00034249"/>
    </source>
</evidence>
<feature type="region of interest" description="Disordered" evidence="14">
    <location>
        <begin position="88"/>
        <end position="115"/>
    </location>
</feature>
<evidence type="ECO:0000256" key="3">
    <source>
        <dbReference type="ARBA" id="ARBA00022676"/>
    </source>
</evidence>
<comment type="subcellular location">
    <subcellularLocation>
        <location evidence="1">Golgi apparatus</location>
        <location evidence="1">Golgi stack membrane</location>
        <topology evidence="1">Single-pass type II membrane protein</topology>
    </subcellularLocation>
</comment>
<comment type="similarity">
    <text evidence="2">Belongs to the glycosyltransferase 29 family.</text>
</comment>
<keyword evidence="7" id="KW-1133">Transmembrane helix</keyword>
<gene>
    <name evidence="15" type="ORF">CYMTET_24549</name>
</gene>
<keyword evidence="5" id="KW-0812">Transmembrane</keyword>
<name>A0AAE0FW54_9CHLO</name>
<evidence type="ECO:0000256" key="13">
    <source>
        <dbReference type="ARBA" id="ARBA00034329"/>
    </source>
</evidence>
<feature type="compositionally biased region" description="Basic and acidic residues" evidence="14">
    <location>
        <begin position="98"/>
        <end position="115"/>
    </location>
</feature>
<keyword evidence="4" id="KW-0808">Transferase</keyword>
<organism evidence="15 16">
    <name type="scientific">Cymbomonas tetramitiformis</name>
    <dbReference type="NCBI Taxonomy" id="36881"/>
    <lineage>
        <taxon>Eukaryota</taxon>
        <taxon>Viridiplantae</taxon>
        <taxon>Chlorophyta</taxon>
        <taxon>Pyramimonadophyceae</taxon>
        <taxon>Pyramimonadales</taxon>
        <taxon>Pyramimonadaceae</taxon>
        <taxon>Cymbomonas</taxon>
    </lineage>
</organism>
<dbReference type="CDD" id="cd19952">
    <property type="entry name" value="GT29"/>
    <property type="match status" value="1"/>
</dbReference>
<proteinExistence type="inferred from homology"/>
<sequence>MKNILVLATWAIFGLTLLATWQYSGVHRKDANPFDVEAAKTYALSEHQLAWNEEKSLLRERVLSLEKDLQKGQQKGISKNFREQFTSEPINSVDVSEVDEHSGEGNGERDQFDDSVLRRSKEDIHAELQGIYNTGGSASYIRRSPSHVPKRPPLPPPVKVYQEKDEGSKRPEEDDKLTKVAGSGGSKKTAMYSNMYRNGFTGAFFMNKEKYRGEAKGSPVRVAKYMFQCLDPKPPRGCDLAAAKRDPPRGRGWQRVARISKEFLELLPEHDIVQDLPAYKTCAVVGNGGSLLLNTLGADIDAHDAVIRFNGGITKGFEKHVGSRTTFRLANTQHMGFHEKEDEIIFQHITIEGSLDKMSLVKKKFPKLQIYAFDGDFHQYVLDTVDDGAASNGFFGMVFAFENCAYVTLYGFHKSWKKGDIEGGGLDKTKYHYYDNVEPNESQERRDNAETPRLMKFIAKHTDKFSFADFELNKQVRAMAAEASS</sequence>
<dbReference type="Pfam" id="PF00777">
    <property type="entry name" value="Glyco_transf_29"/>
    <property type="match status" value="2"/>
</dbReference>
<dbReference type="EMBL" id="LGRX02012791">
    <property type="protein sequence ID" value="KAK3266862.1"/>
    <property type="molecule type" value="Genomic_DNA"/>
</dbReference>
<feature type="compositionally biased region" description="Basic and acidic residues" evidence="14">
    <location>
        <begin position="161"/>
        <end position="178"/>
    </location>
</feature>
<keyword evidence="6" id="KW-0735">Signal-anchor</keyword>
<reference evidence="15 16" key="1">
    <citation type="journal article" date="2015" name="Genome Biol. Evol.">
        <title>Comparative Genomics of a Bacterivorous Green Alga Reveals Evolutionary Causalities and Consequences of Phago-Mixotrophic Mode of Nutrition.</title>
        <authorList>
            <person name="Burns J.A."/>
            <person name="Paasch A."/>
            <person name="Narechania A."/>
            <person name="Kim E."/>
        </authorList>
    </citation>
    <scope>NUCLEOTIDE SEQUENCE [LARGE SCALE GENOMIC DNA]</scope>
    <source>
        <strain evidence="15 16">PLY_AMNH</strain>
    </source>
</reference>
<keyword evidence="16" id="KW-1185">Reference proteome</keyword>
<keyword evidence="3" id="KW-0328">Glycosyltransferase</keyword>
<keyword evidence="11" id="KW-0325">Glycoprotein</keyword>
<dbReference type="EC" id="2.4.3.1" evidence="13"/>
<dbReference type="GO" id="GO:0032580">
    <property type="term" value="C:Golgi cisterna membrane"/>
    <property type="evidence" value="ECO:0007669"/>
    <property type="project" value="UniProtKB-SubCell"/>
</dbReference>
<evidence type="ECO:0000256" key="4">
    <source>
        <dbReference type="ARBA" id="ARBA00022679"/>
    </source>
</evidence>
<accession>A0AAE0FW54</accession>
<evidence type="ECO:0000256" key="14">
    <source>
        <dbReference type="SAM" id="MobiDB-lite"/>
    </source>
</evidence>
<dbReference type="Gene3D" id="3.90.1480.20">
    <property type="entry name" value="Glycosyl transferase family 29"/>
    <property type="match status" value="1"/>
</dbReference>
<evidence type="ECO:0000256" key="5">
    <source>
        <dbReference type="ARBA" id="ARBA00022692"/>
    </source>
</evidence>
<keyword evidence="10" id="KW-1015">Disulfide bond</keyword>
<evidence type="ECO:0000256" key="6">
    <source>
        <dbReference type="ARBA" id="ARBA00022968"/>
    </source>
</evidence>
<dbReference type="GO" id="GO:0003835">
    <property type="term" value="F:beta-galactoside alpha-2,6-sialyltransferase activity"/>
    <property type="evidence" value="ECO:0007669"/>
    <property type="project" value="UniProtKB-EC"/>
</dbReference>
<dbReference type="PANTHER" id="PTHR46059">
    <property type="entry name" value="BETA-GALACTOSIDE ALPHA-2,6-SIALYLTRANSFERASE"/>
    <property type="match status" value="1"/>
</dbReference>
<protein>
    <recommendedName>
        <fullName evidence="13">beta-galactoside alpha-(2,6)-sialyltransferase</fullName>
        <ecNumber evidence="13">2.4.3.1</ecNumber>
    </recommendedName>
</protein>
<keyword evidence="9" id="KW-0472">Membrane</keyword>
<dbReference type="InterPro" id="IPR001675">
    <property type="entry name" value="Glyco_trans_29"/>
</dbReference>
<evidence type="ECO:0000256" key="2">
    <source>
        <dbReference type="ARBA" id="ARBA00006003"/>
    </source>
</evidence>
<evidence type="ECO:0000256" key="8">
    <source>
        <dbReference type="ARBA" id="ARBA00023034"/>
    </source>
</evidence>
<dbReference type="AlphaFoldDB" id="A0AAE0FW54"/>
<evidence type="ECO:0000256" key="11">
    <source>
        <dbReference type="ARBA" id="ARBA00023180"/>
    </source>
</evidence>
<feature type="region of interest" description="Disordered" evidence="14">
    <location>
        <begin position="136"/>
        <end position="185"/>
    </location>
</feature>
<evidence type="ECO:0000256" key="1">
    <source>
        <dbReference type="ARBA" id="ARBA00004447"/>
    </source>
</evidence>
<evidence type="ECO:0000256" key="9">
    <source>
        <dbReference type="ARBA" id="ARBA00023136"/>
    </source>
</evidence>
<evidence type="ECO:0000313" key="15">
    <source>
        <dbReference type="EMBL" id="KAK3266862.1"/>
    </source>
</evidence>
<comment type="caution">
    <text evidence="15">The sequence shown here is derived from an EMBL/GenBank/DDBJ whole genome shotgun (WGS) entry which is preliminary data.</text>
</comment>
<comment type="catalytic activity">
    <reaction evidence="12">
        <text>a beta-D-galactoside + CMP-N-acetyl-beta-neuraminate = an N-acetyl-alpha-neuraminyl-(2-&gt;6)-beta-D-galactosyl derivative + CMP + H(+)</text>
        <dbReference type="Rhea" id="RHEA:52104"/>
        <dbReference type="ChEBI" id="CHEBI:15378"/>
        <dbReference type="ChEBI" id="CHEBI:28034"/>
        <dbReference type="ChEBI" id="CHEBI:57812"/>
        <dbReference type="ChEBI" id="CHEBI:60377"/>
        <dbReference type="ChEBI" id="CHEBI:136398"/>
        <dbReference type="EC" id="2.4.3.1"/>
    </reaction>
</comment>
<evidence type="ECO:0000313" key="16">
    <source>
        <dbReference type="Proteomes" id="UP001190700"/>
    </source>
</evidence>
<evidence type="ECO:0000256" key="10">
    <source>
        <dbReference type="ARBA" id="ARBA00023157"/>
    </source>
</evidence>
<keyword evidence="8" id="KW-0333">Golgi apparatus</keyword>
<evidence type="ECO:0000256" key="7">
    <source>
        <dbReference type="ARBA" id="ARBA00022989"/>
    </source>
</evidence>
<dbReference type="Proteomes" id="UP001190700">
    <property type="component" value="Unassembled WGS sequence"/>
</dbReference>